<dbReference type="OrthoDB" id="663995at2759"/>
<feature type="domain" description="DUF630" evidence="3">
    <location>
        <begin position="1"/>
        <end position="58"/>
    </location>
</feature>
<evidence type="ECO:0000256" key="1">
    <source>
        <dbReference type="SAM" id="MobiDB-lite"/>
    </source>
</evidence>
<evidence type="ECO:0000259" key="3">
    <source>
        <dbReference type="Pfam" id="PF04783"/>
    </source>
</evidence>
<keyword evidence="5" id="KW-1185">Reference proteome</keyword>
<feature type="compositionally biased region" description="Polar residues" evidence="1">
    <location>
        <begin position="280"/>
        <end position="294"/>
    </location>
</feature>
<protein>
    <submittedName>
        <fullName evidence="4">Uncharacterized protein</fullName>
    </submittedName>
</protein>
<feature type="compositionally biased region" description="Basic and acidic residues" evidence="1">
    <location>
        <begin position="265"/>
        <end position="278"/>
    </location>
</feature>
<dbReference type="Pfam" id="PF04783">
    <property type="entry name" value="DUF630"/>
    <property type="match status" value="1"/>
</dbReference>
<evidence type="ECO:0000259" key="2">
    <source>
        <dbReference type="Pfam" id="PF04782"/>
    </source>
</evidence>
<gene>
    <name evidence="4" type="ORF">ZIOFF_052452</name>
</gene>
<dbReference type="EMBL" id="JACMSC010000014">
    <property type="protein sequence ID" value="KAG6491120.1"/>
    <property type="molecule type" value="Genomic_DNA"/>
</dbReference>
<dbReference type="Pfam" id="PF04782">
    <property type="entry name" value="DUF632"/>
    <property type="match status" value="1"/>
</dbReference>
<accession>A0A8J5FUK8</accession>
<comment type="caution">
    <text evidence="4">The sequence shown here is derived from an EMBL/GenBank/DDBJ whole genome shotgun (WGS) entry which is preliminary data.</text>
</comment>
<dbReference type="InterPro" id="IPR006868">
    <property type="entry name" value="DUF630"/>
</dbReference>
<evidence type="ECO:0000313" key="5">
    <source>
        <dbReference type="Proteomes" id="UP000734854"/>
    </source>
</evidence>
<reference evidence="4 5" key="1">
    <citation type="submission" date="2020-08" db="EMBL/GenBank/DDBJ databases">
        <title>Plant Genome Project.</title>
        <authorList>
            <person name="Zhang R.-G."/>
        </authorList>
    </citation>
    <scope>NUCLEOTIDE SEQUENCE [LARGE SCALE GENOMIC DNA]</scope>
    <source>
        <tissue evidence="4">Rhizome</tissue>
    </source>
</reference>
<proteinExistence type="predicted"/>
<evidence type="ECO:0000313" key="4">
    <source>
        <dbReference type="EMBL" id="KAG6491120.1"/>
    </source>
</evidence>
<dbReference type="Proteomes" id="UP000734854">
    <property type="component" value="Unassembled WGS sequence"/>
</dbReference>
<organism evidence="4 5">
    <name type="scientific">Zingiber officinale</name>
    <name type="common">Ginger</name>
    <name type="synonym">Amomum zingiber</name>
    <dbReference type="NCBI Taxonomy" id="94328"/>
    <lineage>
        <taxon>Eukaryota</taxon>
        <taxon>Viridiplantae</taxon>
        <taxon>Streptophyta</taxon>
        <taxon>Embryophyta</taxon>
        <taxon>Tracheophyta</taxon>
        <taxon>Spermatophyta</taxon>
        <taxon>Magnoliopsida</taxon>
        <taxon>Liliopsida</taxon>
        <taxon>Zingiberales</taxon>
        <taxon>Zingiberaceae</taxon>
        <taxon>Zingiber</taxon>
    </lineage>
</organism>
<dbReference type="AlphaFoldDB" id="A0A8J5FUK8"/>
<sequence>MGCSTSKLENEDAVRLCHDRKNFIKQAIEQRNQLAYVHVAYIRSLKGVAVALCRYVDDDELQFFLASFTTAPMPPQSVREVHPDIAMIPRKLFAPQENHSRRNTFSAVHYMKAGWSPSISVEEWPEPVETVRPEYNYSTGHSGFDGYAPAGAATMGSSYSSPYARPRYPPASPQASQMDFFWNPFSSLNSYGYPYGNNSEDVLLDEDSDQLRKVRQQEGIPELEEEDDDEDHEEIRNVSIKSEIPRIYSKRIAKTVAGGGAAGTDGKKDNVNETKELRSQGVQTTEVSETSNAVELEVNNDQGISGNRNGPQETPGFTVYVNRRPISMGEVMKDVEAQFTRICNFADELSVILEVSTAQPSSSPFGSFRMLNPAALLRSTSSRSSSFRFLQASSSSINDDQESSSNGIEESCIAPGSHKSTLDRLHQWEKKLYEEVKCAERIRIEYEKKCRQLRIHDVHGEEPFVVDKTRAAIRDLRTQLRVSISSVEYISKRIEVLRDQDLHPLVMELIRGLARMWRTMAECHRIQKRTIDEAKLLLFSPSATAGVPARVLPGPSRSAASLEAELRNWASRLSAWVQAQRCYARALAGWIRRCAPPARDATAPTPSRSGASGAAPPVYIACVRWSRMLDSVSEAAAIEGVEMFAAGVASVAASLAAGQGKEGKSDMMDPEAAVAAAAELGAKVVCAGLAVAVGAVAELAANSAEGYEELVKTLDLRVN</sequence>
<feature type="region of interest" description="Disordered" evidence="1">
    <location>
        <begin position="256"/>
        <end position="294"/>
    </location>
</feature>
<dbReference type="PANTHER" id="PTHR21450">
    <property type="entry name" value="PROTEIN ALTERED PHOSPHATE STARVATION RESPONSE 1"/>
    <property type="match status" value="1"/>
</dbReference>
<feature type="domain" description="DUF632" evidence="2">
    <location>
        <begin position="329"/>
        <end position="649"/>
    </location>
</feature>
<name>A0A8J5FUK8_ZINOF</name>
<dbReference type="InterPro" id="IPR006867">
    <property type="entry name" value="DUF632"/>
</dbReference>
<dbReference type="PANTHER" id="PTHR21450:SF3">
    <property type="entry name" value="DUF630 FAMILY PROTEIN (DUF630 AND DUF632)"/>
    <property type="match status" value="1"/>
</dbReference>